<accession>A0A401SMQ0</accession>
<dbReference type="InterPro" id="IPR039862">
    <property type="entry name" value="NECAB1/2/3"/>
</dbReference>
<evidence type="ECO:0000256" key="5">
    <source>
        <dbReference type="ARBA" id="ARBA00022737"/>
    </source>
</evidence>
<dbReference type="CDD" id="cd00051">
    <property type="entry name" value="EFh"/>
    <property type="match status" value="1"/>
</dbReference>
<dbReference type="InterPro" id="IPR002048">
    <property type="entry name" value="EF_hand_dom"/>
</dbReference>
<dbReference type="SUPFAM" id="SSF47473">
    <property type="entry name" value="EF-hand"/>
    <property type="match status" value="1"/>
</dbReference>
<dbReference type="GO" id="GO:0005737">
    <property type="term" value="C:cytoplasm"/>
    <property type="evidence" value="ECO:0007669"/>
    <property type="project" value="UniProtKB-SubCell"/>
</dbReference>
<dbReference type="PROSITE" id="PS50222">
    <property type="entry name" value="EF_HAND_2"/>
    <property type="match status" value="1"/>
</dbReference>
<keyword evidence="7 10" id="KW-0175">Coiled coil</keyword>
<evidence type="ECO:0000259" key="12">
    <source>
        <dbReference type="PROSITE" id="PS50222"/>
    </source>
</evidence>
<proteinExistence type="predicted"/>
<evidence type="ECO:0000313" key="14">
    <source>
        <dbReference type="EMBL" id="GCC31694.1"/>
    </source>
</evidence>
<dbReference type="Proteomes" id="UP000287033">
    <property type="component" value="Unassembled WGS sequence"/>
</dbReference>
<keyword evidence="5" id="KW-0677">Repeat</keyword>
<evidence type="ECO:0000256" key="2">
    <source>
        <dbReference type="ARBA" id="ARBA00022490"/>
    </source>
</evidence>
<dbReference type="InterPro" id="IPR011992">
    <property type="entry name" value="EF-hand-dom_pair"/>
</dbReference>
<evidence type="ECO:0000256" key="7">
    <source>
        <dbReference type="ARBA" id="ARBA00023054"/>
    </source>
</evidence>
<keyword evidence="4" id="KW-0479">Metal-binding</keyword>
<keyword evidence="6" id="KW-0106">Calcium</keyword>
<evidence type="ECO:0000256" key="10">
    <source>
        <dbReference type="SAM" id="Coils"/>
    </source>
</evidence>
<dbReference type="PANTHER" id="PTHR12178:SF11">
    <property type="entry name" value="N-TERMINAL EF-HAND CALCIUM-BINDING PROTEIN 1"/>
    <property type="match status" value="1"/>
</dbReference>
<name>A0A401SMQ0_CHIPU</name>
<feature type="compositionally biased region" description="Low complexity" evidence="11">
    <location>
        <begin position="9"/>
        <end position="20"/>
    </location>
</feature>
<dbReference type="FunFam" id="1.10.238.10:FF:000642">
    <property type="entry name" value="Uncharacterized protein"/>
    <property type="match status" value="1"/>
</dbReference>
<dbReference type="InterPro" id="IPR007138">
    <property type="entry name" value="ABM_dom"/>
</dbReference>
<protein>
    <recommendedName>
        <fullName evidence="9">N-terminal EF-hand calcium-binding protein 1</fullName>
    </recommendedName>
</protein>
<keyword evidence="2" id="KW-0963">Cytoplasm</keyword>
<dbReference type="AlphaFoldDB" id="A0A401SMQ0"/>
<dbReference type="InterPro" id="IPR011008">
    <property type="entry name" value="Dimeric_a/b-barrel"/>
</dbReference>
<dbReference type="OrthoDB" id="289247at2759"/>
<evidence type="ECO:0000256" key="6">
    <source>
        <dbReference type="ARBA" id="ARBA00022837"/>
    </source>
</evidence>
<dbReference type="PANTHER" id="PTHR12178">
    <property type="entry name" value="EF-HAND DOMAIN-CONTAINING PROTEIN"/>
    <property type="match status" value="1"/>
</dbReference>
<feature type="domain" description="ABM" evidence="13">
    <location>
        <begin position="253"/>
        <end position="341"/>
    </location>
</feature>
<organism evidence="14 15">
    <name type="scientific">Chiloscyllium punctatum</name>
    <name type="common">Brownbanded bambooshark</name>
    <name type="synonym">Hemiscyllium punctatum</name>
    <dbReference type="NCBI Taxonomy" id="137246"/>
    <lineage>
        <taxon>Eukaryota</taxon>
        <taxon>Metazoa</taxon>
        <taxon>Chordata</taxon>
        <taxon>Craniata</taxon>
        <taxon>Vertebrata</taxon>
        <taxon>Chondrichthyes</taxon>
        <taxon>Elasmobranchii</taxon>
        <taxon>Galeomorphii</taxon>
        <taxon>Galeoidea</taxon>
        <taxon>Orectolobiformes</taxon>
        <taxon>Hemiscylliidae</taxon>
        <taxon>Chiloscyllium</taxon>
    </lineage>
</organism>
<feature type="coiled-coil region" evidence="10">
    <location>
        <begin position="136"/>
        <end position="163"/>
    </location>
</feature>
<sequence length="353" mass="41011">MASPETLPSSSEASNCENNSPLQLKKGMSIFRDILRRADKNDDGKLSFDEFKAYFTDGVLNSEEMHELFRTIDSNNTDNLNIEEICEYFSQHLGEYENVLAALEDLNISILKAMDKTKKDYQDSCNLEQFVTRFLLKETVNQLQSLQNSLECAMETTEEQTRQERQGPVKPEILSINWSGKRSIRRLQRTNSLSPNNTNFSILNSAIHADEDFQWMTQINRLQKLIDRLEKKDLKLEPLEEEILEGNAKSHILIVQRQMSILEEELEEFRLTLRQYVVSATAQTGCLHISVQKISAESCFTLYEFWENTNLWKNHIQTNYSKTFQRSNVDFLDTPELITTMLVPASWWVLNNN</sequence>
<evidence type="ECO:0000256" key="8">
    <source>
        <dbReference type="ARBA" id="ARBA00065017"/>
    </source>
</evidence>
<comment type="subunit">
    <text evidence="8">Interacts with STX1. May interact with CPNE6.</text>
</comment>
<dbReference type="SMART" id="SM00054">
    <property type="entry name" value="EFh"/>
    <property type="match status" value="2"/>
</dbReference>
<feature type="region of interest" description="Disordered" evidence="11">
    <location>
        <begin position="1"/>
        <end position="21"/>
    </location>
</feature>
<dbReference type="PROSITE" id="PS51725">
    <property type="entry name" value="ABM"/>
    <property type="match status" value="1"/>
</dbReference>
<gene>
    <name evidence="14" type="ORF">chiPu_0010155</name>
</gene>
<comment type="caution">
    <text evidence="14">The sequence shown here is derived from an EMBL/GenBank/DDBJ whole genome shotgun (WGS) entry which is preliminary data.</text>
</comment>
<reference evidence="14 15" key="1">
    <citation type="journal article" date="2018" name="Nat. Ecol. Evol.">
        <title>Shark genomes provide insights into elasmobranch evolution and the origin of vertebrates.</title>
        <authorList>
            <person name="Hara Y"/>
            <person name="Yamaguchi K"/>
            <person name="Onimaru K"/>
            <person name="Kadota M"/>
            <person name="Koyanagi M"/>
            <person name="Keeley SD"/>
            <person name="Tatsumi K"/>
            <person name="Tanaka K"/>
            <person name="Motone F"/>
            <person name="Kageyama Y"/>
            <person name="Nozu R"/>
            <person name="Adachi N"/>
            <person name="Nishimura O"/>
            <person name="Nakagawa R"/>
            <person name="Tanegashima C"/>
            <person name="Kiyatake I"/>
            <person name="Matsumoto R"/>
            <person name="Murakumo K"/>
            <person name="Nishida K"/>
            <person name="Terakita A"/>
            <person name="Kuratani S"/>
            <person name="Sato K"/>
            <person name="Hyodo S Kuraku.S."/>
        </authorList>
    </citation>
    <scope>NUCLEOTIDE SEQUENCE [LARGE SCALE GENOMIC DNA]</scope>
</reference>
<dbReference type="GO" id="GO:0042984">
    <property type="term" value="P:regulation of amyloid precursor protein biosynthetic process"/>
    <property type="evidence" value="ECO:0007669"/>
    <property type="project" value="TreeGrafter"/>
</dbReference>
<evidence type="ECO:0000313" key="15">
    <source>
        <dbReference type="Proteomes" id="UP000287033"/>
    </source>
</evidence>
<dbReference type="InterPro" id="IPR018247">
    <property type="entry name" value="EF_Hand_1_Ca_BS"/>
</dbReference>
<keyword evidence="15" id="KW-1185">Reference proteome</keyword>
<dbReference type="STRING" id="137246.A0A401SMQ0"/>
<keyword evidence="3" id="KW-0597">Phosphoprotein</keyword>
<evidence type="ECO:0000256" key="9">
    <source>
        <dbReference type="ARBA" id="ARBA00070336"/>
    </source>
</evidence>
<dbReference type="GO" id="GO:0005509">
    <property type="term" value="F:calcium ion binding"/>
    <property type="evidence" value="ECO:0007669"/>
    <property type="project" value="InterPro"/>
</dbReference>
<dbReference type="PROSITE" id="PS00018">
    <property type="entry name" value="EF_HAND_1"/>
    <property type="match status" value="2"/>
</dbReference>
<dbReference type="FunFam" id="3.30.70.100:FF:000025">
    <property type="entry name" value="N-terminal EF-hand calcium-binding protein 1"/>
    <property type="match status" value="1"/>
</dbReference>
<evidence type="ECO:0000256" key="11">
    <source>
        <dbReference type="SAM" id="MobiDB-lite"/>
    </source>
</evidence>
<evidence type="ECO:0000259" key="13">
    <source>
        <dbReference type="PROSITE" id="PS51725"/>
    </source>
</evidence>
<dbReference type="Pfam" id="PF03992">
    <property type="entry name" value="ABM"/>
    <property type="match status" value="1"/>
</dbReference>
<dbReference type="SUPFAM" id="SSF54909">
    <property type="entry name" value="Dimeric alpha+beta barrel"/>
    <property type="match status" value="1"/>
</dbReference>
<feature type="domain" description="EF-hand" evidence="12">
    <location>
        <begin position="26"/>
        <end position="61"/>
    </location>
</feature>
<dbReference type="Gene3D" id="1.10.238.10">
    <property type="entry name" value="EF-hand"/>
    <property type="match status" value="1"/>
</dbReference>
<dbReference type="OMA" id="EDSQWMI"/>
<evidence type="ECO:0000256" key="4">
    <source>
        <dbReference type="ARBA" id="ARBA00022723"/>
    </source>
</evidence>
<evidence type="ECO:0000256" key="1">
    <source>
        <dbReference type="ARBA" id="ARBA00004496"/>
    </source>
</evidence>
<dbReference type="Gene3D" id="3.30.70.100">
    <property type="match status" value="1"/>
</dbReference>
<evidence type="ECO:0000256" key="3">
    <source>
        <dbReference type="ARBA" id="ARBA00022553"/>
    </source>
</evidence>
<comment type="subcellular location">
    <subcellularLocation>
        <location evidence="1">Cytoplasm</location>
    </subcellularLocation>
</comment>
<feature type="coiled-coil region" evidence="10">
    <location>
        <begin position="222"/>
        <end position="272"/>
    </location>
</feature>
<dbReference type="EMBL" id="BEZZ01000382">
    <property type="protein sequence ID" value="GCC31694.1"/>
    <property type="molecule type" value="Genomic_DNA"/>
</dbReference>